<comment type="caution">
    <text evidence="1">The sequence shown here is derived from an EMBL/GenBank/DDBJ whole genome shotgun (WGS) entry which is preliminary data.</text>
</comment>
<proteinExistence type="predicted"/>
<keyword evidence="2" id="KW-1185">Reference proteome</keyword>
<evidence type="ECO:0000313" key="1">
    <source>
        <dbReference type="EMBL" id="MEQ2529082.1"/>
    </source>
</evidence>
<evidence type="ECO:0000313" key="2">
    <source>
        <dbReference type="Proteomes" id="UP001439875"/>
    </source>
</evidence>
<dbReference type="EMBL" id="JBBMEW010000027">
    <property type="protein sequence ID" value="MEQ2529082.1"/>
    <property type="molecule type" value="Genomic_DNA"/>
</dbReference>
<protein>
    <submittedName>
        <fullName evidence="1">ATP-dependent RecD-like DNA helicase</fullName>
    </submittedName>
</protein>
<reference evidence="1" key="1">
    <citation type="submission" date="2024-03" db="EMBL/GenBank/DDBJ databases">
        <title>Human intestinal bacterial collection.</title>
        <authorList>
            <person name="Pauvert C."/>
            <person name="Hitch T.C.A."/>
            <person name="Clavel T."/>
        </authorList>
    </citation>
    <scope>NUCLEOTIDE SEQUENCE</scope>
    <source>
        <strain evidence="1">CLA-AA-H227</strain>
    </source>
</reference>
<name>A0ACC6SGA2_9BACI</name>
<dbReference type="Proteomes" id="UP001439875">
    <property type="component" value="Unassembled WGS sequence"/>
</dbReference>
<organism evidence="1 2">
    <name type="scientific">Robertmurraya yapensis</name>
    <name type="common">ex Hitch et al 2024</name>
    <dbReference type="NCBI Taxonomy" id="3133160"/>
    <lineage>
        <taxon>Bacteria</taxon>
        <taxon>Bacillati</taxon>
        <taxon>Bacillota</taxon>
        <taxon>Bacilli</taxon>
        <taxon>Bacillales</taxon>
        <taxon>Bacillaceae</taxon>
        <taxon>Robertmurraya</taxon>
    </lineage>
</organism>
<accession>A0ACC6SGA2</accession>
<sequence length="735" mass="83078">MINQLEIHAKLSKGIFSNGSYQVVVFNAISKNVDNKTFIAAGEFPKLTKNEELIITGFFVKRNGKQQFQVESWKRPTPSSKEQIITFFSSSLFKGIGKKTAKNIYDTLGDKAIVKINKNGLSALEKVDGLSREKAAVIALITQQTFLLNDIIEQYQKFGVGSEIILKAHSKLGNRVIELKNNPYLLAQYNLTHFYTSDEIGMKMGILPHASARLETILYLYLKEINRLNGHCYIEEEVLLQKCLDIVNRQAKNSNDSVHPMSFIAMMEESKHCYIEDGKVYPTHLYYAEKDVAEKIHQLTLSESQYDTTKVEMAIKKFETEHFTKLAIEQKQAIHKLIQENVLILTGGPGTGKTFSVNAILYVYKELFPEHQISLAAPTGRAAKKLGEVTGMGSHAQTVHRLLGIGYESMSRPQFNQNNPLESKLLIIDEFSMVDIEMARFIFNAVKQGTKILIVGDPDQLESVGPGLVLKDLLGSNLPQIRLEKIFRQAQDSTIVKNAHAINEGQMIDLANQKDFYFIESTDSKRTAKLVAHSVKKWLSLGVSLSDIMVLTPMKQGNSGLHQLNEKIQELINPLDSKKKEVFYKGIAYRTGDKVMYLVNDKERDIYNGDTGIITNISKTKSIISIDFDGKNIELEKEEWKDIQLAFCSTIHKAQGNQAKIIIMCLNDEQDIMLKRNLFYTGITRTEEIFVLIGSRTAIKKAVSTIRVNERKTNLKEKILKIRKYVSSNSNSRIS</sequence>
<gene>
    <name evidence="1" type="ORF">WMO40_20620</name>
</gene>